<name>A0A8J2W985_9CRUS</name>
<protein>
    <submittedName>
        <fullName evidence="1">Uncharacterized protein</fullName>
    </submittedName>
</protein>
<evidence type="ECO:0000313" key="2">
    <source>
        <dbReference type="Proteomes" id="UP000789390"/>
    </source>
</evidence>
<dbReference type="EMBL" id="CAKKLH010000002">
    <property type="protein sequence ID" value="CAH0098503.1"/>
    <property type="molecule type" value="Genomic_DNA"/>
</dbReference>
<dbReference type="Proteomes" id="UP000789390">
    <property type="component" value="Unassembled WGS sequence"/>
</dbReference>
<sequence>MNLPFDFWARLCRLKLVTPSDAIIGSRSLQLLLVVWMTARITFARNVKFKIHSTRPFHDRKLFLNEFEFRPLLSADSRIKKNYQKDIGMRVFVPDAELRSARNYRWFAGGSKQTNGLLDVKLPLRKCQVQLQSPTAGFGSLFPVTNLDLLWLIN</sequence>
<reference evidence="1" key="1">
    <citation type="submission" date="2021-11" db="EMBL/GenBank/DDBJ databases">
        <authorList>
            <person name="Schell T."/>
        </authorList>
    </citation>
    <scope>NUCLEOTIDE SEQUENCE</scope>
    <source>
        <strain evidence="1">M5</strain>
    </source>
</reference>
<dbReference type="AlphaFoldDB" id="A0A8J2W985"/>
<keyword evidence="2" id="KW-1185">Reference proteome</keyword>
<comment type="caution">
    <text evidence="1">The sequence shown here is derived from an EMBL/GenBank/DDBJ whole genome shotgun (WGS) entry which is preliminary data.</text>
</comment>
<organism evidence="1 2">
    <name type="scientific">Daphnia galeata</name>
    <dbReference type="NCBI Taxonomy" id="27404"/>
    <lineage>
        <taxon>Eukaryota</taxon>
        <taxon>Metazoa</taxon>
        <taxon>Ecdysozoa</taxon>
        <taxon>Arthropoda</taxon>
        <taxon>Crustacea</taxon>
        <taxon>Branchiopoda</taxon>
        <taxon>Diplostraca</taxon>
        <taxon>Cladocera</taxon>
        <taxon>Anomopoda</taxon>
        <taxon>Daphniidae</taxon>
        <taxon>Daphnia</taxon>
    </lineage>
</organism>
<evidence type="ECO:0000313" key="1">
    <source>
        <dbReference type="EMBL" id="CAH0098503.1"/>
    </source>
</evidence>
<accession>A0A8J2W985</accession>
<dbReference type="OrthoDB" id="10342481at2759"/>
<proteinExistence type="predicted"/>
<gene>
    <name evidence="1" type="ORF">DGAL_LOCUS585</name>
</gene>